<dbReference type="PANTHER" id="PTHR47619:SF1">
    <property type="entry name" value="EXODEOXYRIBONUCLEASE WALJ"/>
    <property type="match status" value="1"/>
</dbReference>
<dbReference type="EMBL" id="DVJN01000224">
    <property type="protein sequence ID" value="HIS93720.1"/>
    <property type="molecule type" value="Genomic_DNA"/>
</dbReference>
<evidence type="ECO:0000313" key="2">
    <source>
        <dbReference type="EMBL" id="HIS93720.1"/>
    </source>
</evidence>
<reference evidence="2" key="1">
    <citation type="submission" date="2020-10" db="EMBL/GenBank/DDBJ databases">
        <authorList>
            <person name="Gilroy R."/>
        </authorList>
    </citation>
    <scope>NUCLEOTIDE SEQUENCE</scope>
    <source>
        <strain evidence="2">13766</strain>
    </source>
</reference>
<dbReference type="Pfam" id="PF12706">
    <property type="entry name" value="Lactamase_B_2"/>
    <property type="match status" value="1"/>
</dbReference>
<evidence type="ECO:0000313" key="3">
    <source>
        <dbReference type="Proteomes" id="UP000824140"/>
    </source>
</evidence>
<gene>
    <name evidence="2" type="ORF">IAA84_11960</name>
</gene>
<dbReference type="PROSITE" id="PS51733">
    <property type="entry name" value="BPL_LPL_CATALYTIC"/>
    <property type="match status" value="1"/>
</dbReference>
<dbReference type="InterPro" id="IPR004143">
    <property type="entry name" value="BPL_LPL_catalytic"/>
</dbReference>
<reference evidence="2" key="2">
    <citation type="journal article" date="2021" name="PeerJ">
        <title>Extensive microbial diversity within the chicken gut microbiome revealed by metagenomics and culture.</title>
        <authorList>
            <person name="Gilroy R."/>
            <person name="Ravi A."/>
            <person name="Getino M."/>
            <person name="Pursley I."/>
            <person name="Horton D.L."/>
            <person name="Alikhan N.F."/>
            <person name="Baker D."/>
            <person name="Gharbi K."/>
            <person name="Hall N."/>
            <person name="Watson M."/>
            <person name="Adriaenssens E.M."/>
            <person name="Foster-Nyarko E."/>
            <person name="Jarju S."/>
            <person name="Secka A."/>
            <person name="Antonio M."/>
            <person name="Oren A."/>
            <person name="Chaudhuri R.R."/>
            <person name="La Ragione R."/>
            <person name="Hildebrand F."/>
            <person name="Pallen M.J."/>
        </authorList>
    </citation>
    <scope>NUCLEOTIDE SEQUENCE</scope>
    <source>
        <strain evidence="2">13766</strain>
    </source>
</reference>
<organism evidence="2 3">
    <name type="scientific">Candidatus Alectryocaccomicrobium excrementavium</name>
    <dbReference type="NCBI Taxonomy" id="2840668"/>
    <lineage>
        <taxon>Bacteria</taxon>
        <taxon>Bacillati</taxon>
        <taxon>Bacillota</taxon>
        <taxon>Clostridia</taxon>
        <taxon>Candidatus Alectryocaccomicrobium</taxon>
    </lineage>
</organism>
<name>A0A9D1G3E2_9FIRM</name>
<dbReference type="Proteomes" id="UP000824140">
    <property type="component" value="Unassembled WGS sequence"/>
</dbReference>
<dbReference type="InterPro" id="IPR036866">
    <property type="entry name" value="RibonucZ/Hydroxyglut_hydro"/>
</dbReference>
<dbReference type="Gene3D" id="3.60.15.10">
    <property type="entry name" value="Ribonuclease Z/Hydroxyacylglutathione hydrolase-like"/>
    <property type="match status" value="1"/>
</dbReference>
<dbReference type="PANTHER" id="PTHR47619">
    <property type="entry name" value="METALLO-HYDROLASE YYCJ-RELATED"/>
    <property type="match status" value="1"/>
</dbReference>
<sequence length="268" mass="28652">MNFAPLFSGSSGNAVYVASESTHLLVDAGLSGARIARELENLGLRADALAGILITHEHADHIAGVGVMSRRYDLPVYATEGTWRAMAAQLGKMAEKNVRVLREKAPFCVGDIAISPFPLSHDAADPVGYALSAGGARIAIATDTGEIRDSWLRYCEGADLVLLESNYDPAMLQAGPYPYPLKRRILGRQGHLSNDDAGRAAARLIASGVRRLVLGHLSRENNFPELALRAVQDALREAGLHAAVDIARRDGATGLYTLREELCAKIGG</sequence>
<dbReference type="AlphaFoldDB" id="A0A9D1G3E2"/>
<dbReference type="SMART" id="SM00849">
    <property type="entry name" value="Lactamase_B"/>
    <property type="match status" value="1"/>
</dbReference>
<dbReference type="InterPro" id="IPR052533">
    <property type="entry name" value="WalJ/YycJ-like"/>
</dbReference>
<comment type="caution">
    <text evidence="2">The sequence shown here is derived from an EMBL/GenBank/DDBJ whole genome shotgun (WGS) entry which is preliminary data.</text>
</comment>
<dbReference type="SUPFAM" id="SSF56281">
    <property type="entry name" value="Metallo-hydrolase/oxidoreductase"/>
    <property type="match status" value="1"/>
</dbReference>
<evidence type="ECO:0000259" key="1">
    <source>
        <dbReference type="PROSITE" id="PS51733"/>
    </source>
</evidence>
<protein>
    <submittedName>
        <fullName evidence="2">MBL fold metallo-hydrolase</fullName>
    </submittedName>
</protein>
<feature type="domain" description="BPL/LPL catalytic" evidence="1">
    <location>
        <begin position="146"/>
        <end position="268"/>
    </location>
</feature>
<dbReference type="InterPro" id="IPR001279">
    <property type="entry name" value="Metallo-B-lactamas"/>
</dbReference>
<dbReference type="GO" id="GO:0010467">
    <property type="term" value="P:gene expression"/>
    <property type="evidence" value="ECO:0007669"/>
    <property type="project" value="UniProtKB-ARBA"/>
</dbReference>
<proteinExistence type="predicted"/>
<accession>A0A9D1G3E2</accession>